<feature type="compositionally biased region" description="Basic and acidic residues" evidence="1">
    <location>
        <begin position="33"/>
        <end position="53"/>
    </location>
</feature>
<evidence type="ECO:0000313" key="2">
    <source>
        <dbReference type="EMBL" id="GMT11202.1"/>
    </source>
</evidence>
<organism evidence="2 3">
    <name type="scientific">Pristionchus fissidentatus</name>
    <dbReference type="NCBI Taxonomy" id="1538716"/>
    <lineage>
        <taxon>Eukaryota</taxon>
        <taxon>Metazoa</taxon>
        <taxon>Ecdysozoa</taxon>
        <taxon>Nematoda</taxon>
        <taxon>Chromadorea</taxon>
        <taxon>Rhabditida</taxon>
        <taxon>Rhabditina</taxon>
        <taxon>Diplogasteromorpha</taxon>
        <taxon>Diplogasteroidea</taxon>
        <taxon>Neodiplogasteridae</taxon>
        <taxon>Pristionchus</taxon>
    </lineage>
</organism>
<feature type="compositionally biased region" description="Basic and acidic residues" evidence="1">
    <location>
        <begin position="1"/>
        <end position="20"/>
    </location>
</feature>
<accession>A0AAV5UYJ0</accession>
<name>A0AAV5UYJ0_9BILA</name>
<proteinExistence type="predicted"/>
<keyword evidence="3" id="KW-1185">Reference proteome</keyword>
<dbReference type="EMBL" id="BTSY01000001">
    <property type="protein sequence ID" value="GMT11202.1"/>
    <property type="molecule type" value="Genomic_DNA"/>
</dbReference>
<reference evidence="2" key="1">
    <citation type="submission" date="2023-10" db="EMBL/GenBank/DDBJ databases">
        <title>Genome assembly of Pristionchus species.</title>
        <authorList>
            <person name="Yoshida K."/>
            <person name="Sommer R.J."/>
        </authorList>
    </citation>
    <scope>NUCLEOTIDE SEQUENCE</scope>
    <source>
        <strain evidence="2">RS5133</strain>
    </source>
</reference>
<protein>
    <submittedName>
        <fullName evidence="2">Uncharacterized protein</fullName>
    </submittedName>
</protein>
<feature type="compositionally biased region" description="Acidic residues" evidence="1">
    <location>
        <begin position="60"/>
        <end position="71"/>
    </location>
</feature>
<sequence length="272" mass="31076">HKREGKENEIKSSSEDEGGRAGKPSRRSNSSRSSDKGEGNAKSNGNEKIKEIEENPAISDESEGEENDEEKENGVAEGKSKKVTTIKLKKGSAKKASAKSDKNRLTPPLEEDGEYDIFEDEWEELSDSHPTGKDAQRRYLHEKSIFQELTHLKRMQIQYGKVQERVLVHSLVGNFCKMHGLNPADYKFSSFYSWEKYLYEQLKSIYVEERQRLVTSSNQNGPPRPSHAQRLNKFETKLRQARAVPLNDRIRELTRIYGSASMTAGKKVQKRD</sequence>
<feature type="non-terminal residue" evidence="2">
    <location>
        <position position="272"/>
    </location>
</feature>
<gene>
    <name evidence="2" type="ORF">PFISCL1PPCAC_2499</name>
</gene>
<dbReference type="Proteomes" id="UP001432322">
    <property type="component" value="Unassembled WGS sequence"/>
</dbReference>
<dbReference type="AlphaFoldDB" id="A0AAV5UYJ0"/>
<feature type="compositionally biased region" description="Basic residues" evidence="1">
    <location>
        <begin position="81"/>
        <end position="97"/>
    </location>
</feature>
<feature type="region of interest" description="Disordered" evidence="1">
    <location>
        <begin position="1"/>
        <end position="110"/>
    </location>
</feature>
<feature type="non-terminal residue" evidence="2">
    <location>
        <position position="1"/>
    </location>
</feature>
<evidence type="ECO:0000256" key="1">
    <source>
        <dbReference type="SAM" id="MobiDB-lite"/>
    </source>
</evidence>
<evidence type="ECO:0000313" key="3">
    <source>
        <dbReference type="Proteomes" id="UP001432322"/>
    </source>
</evidence>
<comment type="caution">
    <text evidence="2">The sequence shown here is derived from an EMBL/GenBank/DDBJ whole genome shotgun (WGS) entry which is preliminary data.</text>
</comment>